<dbReference type="AlphaFoldDB" id="A0A1M3T770"/>
<proteinExistence type="predicted"/>
<accession>A0A1M3T770</accession>
<sequence>MARGIFVTGTDGITTFLVQQQLLRFASPVTPGLSSPHHWANDHQLRFQGSAELSMPVHPLNWMSSRLLPLVARHLVWKIGQRDLARKCFKLASLQSTTNVVSPPLVIMGPTSSVSSIGLGLQSTWLLNHWYLFITSLGCDACSSPLDMQRVVADADRRARLDVEG</sequence>
<organism evidence="1 2">
    <name type="scientific">Aspergillus luchuensis (strain CBS 106.47)</name>
    <dbReference type="NCBI Taxonomy" id="1137211"/>
    <lineage>
        <taxon>Eukaryota</taxon>
        <taxon>Fungi</taxon>
        <taxon>Dikarya</taxon>
        <taxon>Ascomycota</taxon>
        <taxon>Pezizomycotina</taxon>
        <taxon>Eurotiomycetes</taxon>
        <taxon>Eurotiomycetidae</taxon>
        <taxon>Eurotiales</taxon>
        <taxon>Aspergillaceae</taxon>
        <taxon>Aspergillus</taxon>
        <taxon>Aspergillus subgen. Circumdati</taxon>
    </lineage>
</organism>
<reference evidence="2" key="1">
    <citation type="journal article" date="2017" name="Genome Biol.">
        <title>Comparative genomics reveals high biological diversity and specific adaptations in the industrially and medically important fungal genus Aspergillus.</title>
        <authorList>
            <person name="de Vries R.P."/>
            <person name="Riley R."/>
            <person name="Wiebenga A."/>
            <person name="Aguilar-Osorio G."/>
            <person name="Amillis S."/>
            <person name="Uchima C.A."/>
            <person name="Anderluh G."/>
            <person name="Asadollahi M."/>
            <person name="Askin M."/>
            <person name="Barry K."/>
            <person name="Battaglia E."/>
            <person name="Bayram O."/>
            <person name="Benocci T."/>
            <person name="Braus-Stromeyer S.A."/>
            <person name="Caldana C."/>
            <person name="Canovas D."/>
            <person name="Cerqueira G.C."/>
            <person name="Chen F."/>
            <person name="Chen W."/>
            <person name="Choi C."/>
            <person name="Clum A."/>
            <person name="Dos Santos R.A."/>
            <person name="Damasio A.R."/>
            <person name="Diallinas G."/>
            <person name="Emri T."/>
            <person name="Fekete E."/>
            <person name="Flipphi M."/>
            <person name="Freyberg S."/>
            <person name="Gallo A."/>
            <person name="Gournas C."/>
            <person name="Habgood R."/>
            <person name="Hainaut M."/>
            <person name="Harispe M.L."/>
            <person name="Henrissat B."/>
            <person name="Hilden K.S."/>
            <person name="Hope R."/>
            <person name="Hossain A."/>
            <person name="Karabika E."/>
            <person name="Karaffa L."/>
            <person name="Karanyi Z."/>
            <person name="Krasevec N."/>
            <person name="Kuo A."/>
            <person name="Kusch H."/>
            <person name="LaButti K."/>
            <person name="Lagendijk E.L."/>
            <person name="Lapidus A."/>
            <person name="Levasseur A."/>
            <person name="Lindquist E."/>
            <person name="Lipzen A."/>
            <person name="Logrieco A.F."/>
            <person name="MacCabe A."/>
            <person name="Maekelae M.R."/>
            <person name="Malavazi I."/>
            <person name="Melin P."/>
            <person name="Meyer V."/>
            <person name="Mielnichuk N."/>
            <person name="Miskei M."/>
            <person name="Molnar A.P."/>
            <person name="Mule G."/>
            <person name="Ngan C.Y."/>
            <person name="Orejas M."/>
            <person name="Orosz E."/>
            <person name="Ouedraogo J.P."/>
            <person name="Overkamp K.M."/>
            <person name="Park H.-S."/>
            <person name="Perrone G."/>
            <person name="Piumi F."/>
            <person name="Punt P.J."/>
            <person name="Ram A.F."/>
            <person name="Ramon A."/>
            <person name="Rauscher S."/>
            <person name="Record E."/>
            <person name="Riano-Pachon D.M."/>
            <person name="Robert V."/>
            <person name="Roehrig J."/>
            <person name="Ruller R."/>
            <person name="Salamov A."/>
            <person name="Salih N.S."/>
            <person name="Samson R.A."/>
            <person name="Sandor E."/>
            <person name="Sanguinetti M."/>
            <person name="Schuetze T."/>
            <person name="Sepcic K."/>
            <person name="Shelest E."/>
            <person name="Sherlock G."/>
            <person name="Sophianopoulou V."/>
            <person name="Squina F.M."/>
            <person name="Sun H."/>
            <person name="Susca A."/>
            <person name="Todd R.B."/>
            <person name="Tsang A."/>
            <person name="Unkles S.E."/>
            <person name="van de Wiele N."/>
            <person name="van Rossen-Uffink D."/>
            <person name="Oliveira J.V."/>
            <person name="Vesth T.C."/>
            <person name="Visser J."/>
            <person name="Yu J.-H."/>
            <person name="Zhou M."/>
            <person name="Andersen M.R."/>
            <person name="Archer D.B."/>
            <person name="Baker S.E."/>
            <person name="Benoit I."/>
            <person name="Brakhage A.A."/>
            <person name="Braus G.H."/>
            <person name="Fischer R."/>
            <person name="Frisvad J.C."/>
            <person name="Goldman G.H."/>
            <person name="Houbraken J."/>
            <person name="Oakley B."/>
            <person name="Pocsi I."/>
            <person name="Scazzocchio C."/>
            <person name="Seiboth B."/>
            <person name="vanKuyk P.A."/>
            <person name="Wortman J."/>
            <person name="Dyer P.S."/>
            <person name="Grigoriev I.V."/>
        </authorList>
    </citation>
    <scope>NUCLEOTIDE SEQUENCE [LARGE SCALE GENOMIC DNA]</scope>
    <source>
        <strain evidence="2">CBS 106.47</strain>
    </source>
</reference>
<dbReference type="EMBL" id="KV878247">
    <property type="protein sequence ID" value="OJZ82543.1"/>
    <property type="molecule type" value="Genomic_DNA"/>
</dbReference>
<evidence type="ECO:0000313" key="2">
    <source>
        <dbReference type="Proteomes" id="UP000184063"/>
    </source>
</evidence>
<gene>
    <name evidence="1" type="ORF">ASPFODRAFT_36103</name>
</gene>
<dbReference type="Proteomes" id="UP000184063">
    <property type="component" value="Unassembled WGS sequence"/>
</dbReference>
<name>A0A1M3T770_ASPLC</name>
<evidence type="ECO:0000313" key="1">
    <source>
        <dbReference type="EMBL" id="OJZ82543.1"/>
    </source>
</evidence>
<protein>
    <submittedName>
        <fullName evidence="1">Uncharacterized protein</fullName>
    </submittedName>
</protein>
<dbReference type="VEuPathDB" id="FungiDB:ASPFODRAFT_36103"/>